<dbReference type="Proteomes" id="UP000245921">
    <property type="component" value="Unassembled WGS sequence"/>
</dbReference>
<keyword evidence="1 3" id="KW-0547">Nucleotide-binding</keyword>
<reference evidence="5 6" key="1">
    <citation type="submission" date="2018-05" db="EMBL/GenBank/DDBJ databases">
        <title>Genomic Encyclopedia of Type Strains, Phase IV (KMG-IV): sequencing the most valuable type-strain genomes for metagenomic binning, comparative biology and taxonomic classification.</title>
        <authorList>
            <person name="Goeker M."/>
        </authorList>
    </citation>
    <scope>NUCLEOTIDE SEQUENCE [LARGE SCALE GENOMIC DNA]</scope>
    <source>
        <strain evidence="5 6">DSM 24906</strain>
    </source>
</reference>
<dbReference type="GO" id="GO:0004140">
    <property type="term" value="F:dephospho-CoA kinase activity"/>
    <property type="evidence" value="ECO:0007669"/>
    <property type="project" value="UniProtKB-UniRule"/>
</dbReference>
<organism evidence="5 6">
    <name type="scientific">Oceanotoga teriensis</name>
    <dbReference type="NCBI Taxonomy" id="515440"/>
    <lineage>
        <taxon>Bacteria</taxon>
        <taxon>Thermotogati</taxon>
        <taxon>Thermotogota</taxon>
        <taxon>Thermotogae</taxon>
        <taxon>Petrotogales</taxon>
        <taxon>Petrotogaceae</taxon>
        <taxon>Oceanotoga</taxon>
    </lineage>
</organism>
<evidence type="ECO:0000256" key="4">
    <source>
        <dbReference type="NCBIfam" id="TIGR00152"/>
    </source>
</evidence>
<accession>A0AA45C5P1</accession>
<name>A0AA45C5P1_9BACT</name>
<evidence type="ECO:0000313" key="6">
    <source>
        <dbReference type="Proteomes" id="UP000245921"/>
    </source>
</evidence>
<keyword evidence="3" id="KW-0173">Coenzyme A biosynthesis</keyword>
<comment type="catalytic activity">
    <reaction evidence="3">
        <text>3'-dephospho-CoA + ATP = ADP + CoA + H(+)</text>
        <dbReference type="Rhea" id="RHEA:18245"/>
        <dbReference type="ChEBI" id="CHEBI:15378"/>
        <dbReference type="ChEBI" id="CHEBI:30616"/>
        <dbReference type="ChEBI" id="CHEBI:57287"/>
        <dbReference type="ChEBI" id="CHEBI:57328"/>
        <dbReference type="ChEBI" id="CHEBI:456216"/>
        <dbReference type="EC" id="2.7.1.24"/>
    </reaction>
</comment>
<dbReference type="GO" id="GO:0015937">
    <property type="term" value="P:coenzyme A biosynthetic process"/>
    <property type="evidence" value="ECO:0007669"/>
    <property type="project" value="UniProtKB-UniRule"/>
</dbReference>
<dbReference type="GO" id="GO:0005737">
    <property type="term" value="C:cytoplasm"/>
    <property type="evidence" value="ECO:0007669"/>
    <property type="project" value="UniProtKB-SubCell"/>
</dbReference>
<keyword evidence="2 3" id="KW-0067">ATP-binding</keyword>
<dbReference type="EC" id="2.7.1.24" evidence="3 4"/>
<dbReference type="PANTHER" id="PTHR10695">
    <property type="entry name" value="DEPHOSPHO-COA KINASE-RELATED"/>
    <property type="match status" value="1"/>
</dbReference>
<dbReference type="Pfam" id="PF01121">
    <property type="entry name" value="CoaE"/>
    <property type="match status" value="1"/>
</dbReference>
<dbReference type="InterPro" id="IPR001977">
    <property type="entry name" value="Depp_CoAkinase"/>
</dbReference>
<keyword evidence="3" id="KW-0808">Transferase</keyword>
<comment type="caution">
    <text evidence="5">The sequence shown here is derived from an EMBL/GenBank/DDBJ whole genome shotgun (WGS) entry which is preliminary data.</text>
</comment>
<dbReference type="AlphaFoldDB" id="A0AA45C5P1"/>
<dbReference type="Gene3D" id="3.40.50.300">
    <property type="entry name" value="P-loop containing nucleotide triphosphate hydrolases"/>
    <property type="match status" value="1"/>
</dbReference>
<dbReference type="SUPFAM" id="SSF52540">
    <property type="entry name" value="P-loop containing nucleoside triphosphate hydrolases"/>
    <property type="match status" value="1"/>
</dbReference>
<keyword evidence="3" id="KW-0963">Cytoplasm</keyword>
<dbReference type="EMBL" id="QGGI01000014">
    <property type="protein sequence ID" value="PWJ89605.1"/>
    <property type="molecule type" value="Genomic_DNA"/>
</dbReference>
<dbReference type="CDD" id="cd02022">
    <property type="entry name" value="DPCK"/>
    <property type="match status" value="1"/>
</dbReference>
<dbReference type="GO" id="GO:0005524">
    <property type="term" value="F:ATP binding"/>
    <property type="evidence" value="ECO:0007669"/>
    <property type="project" value="UniProtKB-UniRule"/>
</dbReference>
<keyword evidence="3 5" id="KW-0418">Kinase</keyword>
<dbReference type="NCBIfam" id="TIGR00152">
    <property type="entry name" value="dephospho-CoA kinase"/>
    <property type="match status" value="1"/>
</dbReference>
<comment type="pathway">
    <text evidence="3">Cofactor biosynthesis; coenzyme A biosynthesis; CoA from (R)-pantothenate: step 5/5.</text>
</comment>
<evidence type="ECO:0000256" key="2">
    <source>
        <dbReference type="ARBA" id="ARBA00022840"/>
    </source>
</evidence>
<evidence type="ECO:0000256" key="3">
    <source>
        <dbReference type="HAMAP-Rule" id="MF_00376"/>
    </source>
</evidence>
<proteinExistence type="inferred from homology"/>
<comment type="function">
    <text evidence="3">Catalyzes the phosphorylation of the 3'-hydroxyl group of dephosphocoenzyme A to form coenzyme A.</text>
</comment>
<keyword evidence="6" id="KW-1185">Reference proteome</keyword>
<comment type="subcellular location">
    <subcellularLocation>
        <location evidence="3">Cytoplasm</location>
    </subcellularLocation>
</comment>
<evidence type="ECO:0000256" key="1">
    <source>
        <dbReference type="ARBA" id="ARBA00022741"/>
    </source>
</evidence>
<dbReference type="RefSeq" id="WP_109605336.1">
    <property type="nucleotide sequence ID" value="NZ_JAMHJO010000013.1"/>
</dbReference>
<evidence type="ECO:0000313" key="5">
    <source>
        <dbReference type="EMBL" id="PWJ89605.1"/>
    </source>
</evidence>
<protein>
    <recommendedName>
        <fullName evidence="3 4">Dephospho-CoA kinase</fullName>
        <ecNumber evidence="3 4">2.7.1.24</ecNumber>
    </recommendedName>
    <alternativeName>
        <fullName evidence="3">Dephosphocoenzyme A kinase</fullName>
    </alternativeName>
</protein>
<dbReference type="HAMAP" id="MF_00376">
    <property type="entry name" value="Dephospho_CoA_kinase"/>
    <property type="match status" value="1"/>
</dbReference>
<feature type="binding site" evidence="3">
    <location>
        <begin position="10"/>
        <end position="15"/>
    </location>
    <ligand>
        <name>ATP</name>
        <dbReference type="ChEBI" id="CHEBI:30616"/>
    </ligand>
</feature>
<comment type="similarity">
    <text evidence="3">Belongs to the CoaE family.</text>
</comment>
<gene>
    <name evidence="3" type="primary">coaE</name>
    <name evidence="5" type="ORF">C7380_1148</name>
</gene>
<dbReference type="PANTHER" id="PTHR10695:SF46">
    <property type="entry name" value="BIFUNCTIONAL COENZYME A SYNTHASE-RELATED"/>
    <property type="match status" value="1"/>
</dbReference>
<dbReference type="InterPro" id="IPR027417">
    <property type="entry name" value="P-loop_NTPase"/>
</dbReference>
<dbReference type="PROSITE" id="PS51219">
    <property type="entry name" value="DPCK"/>
    <property type="match status" value="1"/>
</dbReference>
<sequence>MILGLTGPAGSGKSTVSNIIKNNFDKTYVIDVDRVGHDVLTLSFVQDKLKDTFGSSIFENDEINRKELGKIVFKDKNKLNILNSIVHPAMFNKIETFIKKDLKNYDIIIIDAALLFKIKLHTLCDKIIFVDADEKVRIKRLTQKRALTLDKALSIVQSQKNLDFGPHDIEIKNNYDDLKYIKKIIFDLIKP</sequence>